<reference evidence="2 3" key="1">
    <citation type="submission" date="2020-11" db="EMBL/GenBank/DDBJ databases">
        <authorList>
            <person name="Kim M.K."/>
        </authorList>
    </citation>
    <scope>NUCLEOTIDE SEQUENCE [LARGE SCALE GENOMIC DNA]</scope>
    <source>
        <strain evidence="2 3">BT662</strain>
    </source>
</reference>
<gene>
    <name evidence="2" type="ORF">I2H31_03605</name>
</gene>
<proteinExistence type="predicted"/>
<keyword evidence="3" id="KW-1185">Reference proteome</keyword>
<protein>
    <recommendedName>
        <fullName evidence="4">T9SS type A sorting domain-containing protein</fullName>
    </recommendedName>
</protein>
<sequence>MMRTLSIQTTLVLALTGATAHAQSLTNTGTQLTVEAGALLAVPGALNNQTGATLTTGGTVQVGGDFTNAGTVVPASGKVVLNGAADQTLTPGGATLANVEVRNSGPAGNNRVLLPADLTTSQQLLLTSGLLRTAPAATAVLPDGATLSGEATGRYVQGNLRVERAALAGTAPVDFGNSFVLNPNGNALGTVRVTRTAGLQTAGVSFDANPGNATQRSIDRFWTVDADQAPTTAVEASLSWLADDDNGLTFGQGQLYRVPGAGAAWQALGSPANGAARSLAATTGSLGRFTVSTAAAPLPVELLAFTAERRGADGLLKWATASEKNNDRFEVESSPDGRTYRRIGTVAGQGSSSQRHDYSLTDPNLARYATDRVYYRLRQVDRDGTAQFSPVRTVQVPLESGFAVQAYPQPFATELNLLIRTDEAGPAVVALHDAVGRALLTRQASLQPGSTAVALPEAAALPAGVYVLSITQNHYHRALKVVRE</sequence>
<feature type="signal peptide" evidence="1">
    <location>
        <begin position="1"/>
        <end position="22"/>
    </location>
</feature>
<dbReference type="RefSeq" id="WP_196291620.1">
    <property type="nucleotide sequence ID" value="NZ_JADQDM010000001.1"/>
</dbReference>
<feature type="chain" id="PRO_5045873698" description="T9SS type A sorting domain-containing protein" evidence="1">
    <location>
        <begin position="23"/>
        <end position="484"/>
    </location>
</feature>
<evidence type="ECO:0000256" key="1">
    <source>
        <dbReference type="SAM" id="SignalP"/>
    </source>
</evidence>
<organism evidence="2 3">
    <name type="scientific">Hymenobacter ruricola</name>
    <dbReference type="NCBI Taxonomy" id="2791023"/>
    <lineage>
        <taxon>Bacteria</taxon>
        <taxon>Pseudomonadati</taxon>
        <taxon>Bacteroidota</taxon>
        <taxon>Cytophagia</taxon>
        <taxon>Cytophagales</taxon>
        <taxon>Hymenobacteraceae</taxon>
        <taxon>Hymenobacter</taxon>
    </lineage>
</organism>
<dbReference type="EMBL" id="JADQDM010000001">
    <property type="protein sequence ID" value="MBF9220181.1"/>
    <property type="molecule type" value="Genomic_DNA"/>
</dbReference>
<comment type="caution">
    <text evidence="2">The sequence shown here is derived from an EMBL/GenBank/DDBJ whole genome shotgun (WGS) entry which is preliminary data.</text>
</comment>
<name>A0ABS0HZP4_9BACT</name>
<accession>A0ABS0HZP4</accession>
<keyword evidence="1" id="KW-0732">Signal</keyword>
<dbReference type="Proteomes" id="UP000618931">
    <property type="component" value="Unassembled WGS sequence"/>
</dbReference>
<evidence type="ECO:0000313" key="2">
    <source>
        <dbReference type="EMBL" id="MBF9220181.1"/>
    </source>
</evidence>
<evidence type="ECO:0000313" key="3">
    <source>
        <dbReference type="Proteomes" id="UP000618931"/>
    </source>
</evidence>
<evidence type="ECO:0008006" key="4">
    <source>
        <dbReference type="Google" id="ProtNLM"/>
    </source>
</evidence>